<dbReference type="SUPFAM" id="SSF46894">
    <property type="entry name" value="C-terminal effector domain of the bipartite response regulators"/>
    <property type="match status" value="1"/>
</dbReference>
<feature type="domain" description="HTH luxR-type" evidence="4">
    <location>
        <begin position="144"/>
        <end position="209"/>
    </location>
</feature>
<gene>
    <name evidence="6" type="ORF">GXP67_28865</name>
</gene>
<dbReference type="Pfam" id="PF00196">
    <property type="entry name" value="GerE"/>
    <property type="match status" value="1"/>
</dbReference>
<dbReference type="GO" id="GO:0000160">
    <property type="term" value="P:phosphorelay signal transduction system"/>
    <property type="evidence" value="ECO:0007669"/>
    <property type="project" value="InterPro"/>
</dbReference>
<dbReference type="KEGG" id="rhoz:GXP67_28865"/>
<dbReference type="PROSITE" id="PS50110">
    <property type="entry name" value="RESPONSE_REGULATORY"/>
    <property type="match status" value="1"/>
</dbReference>
<evidence type="ECO:0000256" key="3">
    <source>
        <dbReference type="PROSITE-ProRule" id="PRU00169"/>
    </source>
</evidence>
<dbReference type="InterPro" id="IPR039420">
    <property type="entry name" value="WalR-like"/>
</dbReference>
<dbReference type="AlphaFoldDB" id="A0A6C0GRZ8"/>
<evidence type="ECO:0000259" key="4">
    <source>
        <dbReference type="PROSITE" id="PS50043"/>
    </source>
</evidence>
<dbReference type="SUPFAM" id="SSF52172">
    <property type="entry name" value="CheY-like"/>
    <property type="match status" value="1"/>
</dbReference>
<dbReference type="PROSITE" id="PS50043">
    <property type="entry name" value="HTH_LUXR_2"/>
    <property type="match status" value="1"/>
</dbReference>
<sequence length="212" mass="23773">MTQETIRIVIADDHPLVRNGLKTVLHTMPGFQVVAEAENGLQLLKLIDEYKPDVALVDISMPQLNGLEALQQLNAQHPDLKLIMLTMHEEPEYILKSLSSGAQAYLLKNVEPEELQKAIITVAKGGKYYNPTIASIVINNLSKPEPDEEALTPRELEVLRLICRGMSNHQIASELFISIRTVEKHRVNVLRKMQAVNTADLVRKALERGLID</sequence>
<dbReference type="PANTHER" id="PTHR43214:SF43">
    <property type="entry name" value="TWO-COMPONENT RESPONSE REGULATOR"/>
    <property type="match status" value="1"/>
</dbReference>
<dbReference type="EMBL" id="CP048222">
    <property type="protein sequence ID" value="QHT70383.1"/>
    <property type="molecule type" value="Genomic_DNA"/>
</dbReference>
<name>A0A6C0GRZ8_9BACT</name>
<dbReference type="CDD" id="cd06170">
    <property type="entry name" value="LuxR_C_like"/>
    <property type="match status" value="1"/>
</dbReference>
<dbReference type="Pfam" id="PF00072">
    <property type="entry name" value="Response_reg"/>
    <property type="match status" value="1"/>
</dbReference>
<dbReference type="InterPro" id="IPR000792">
    <property type="entry name" value="Tscrpt_reg_LuxR_C"/>
</dbReference>
<keyword evidence="1 3" id="KW-0597">Phosphoprotein</keyword>
<dbReference type="InterPro" id="IPR001789">
    <property type="entry name" value="Sig_transdc_resp-reg_receiver"/>
</dbReference>
<dbReference type="PRINTS" id="PR00038">
    <property type="entry name" value="HTHLUXR"/>
</dbReference>
<dbReference type="InterPro" id="IPR016032">
    <property type="entry name" value="Sig_transdc_resp-reg_C-effctor"/>
</dbReference>
<feature type="modified residue" description="4-aspartylphosphate" evidence="3">
    <location>
        <position position="58"/>
    </location>
</feature>
<dbReference type="InterPro" id="IPR058245">
    <property type="entry name" value="NreC/VraR/RcsB-like_REC"/>
</dbReference>
<dbReference type="RefSeq" id="WP_162446362.1">
    <property type="nucleotide sequence ID" value="NZ_CP048222.1"/>
</dbReference>
<feature type="domain" description="Response regulatory" evidence="5">
    <location>
        <begin position="7"/>
        <end position="123"/>
    </location>
</feature>
<dbReference type="Proteomes" id="UP000480178">
    <property type="component" value="Chromosome"/>
</dbReference>
<protein>
    <submittedName>
        <fullName evidence="6">Response regulator transcription factor</fullName>
    </submittedName>
</protein>
<evidence type="ECO:0000256" key="2">
    <source>
        <dbReference type="ARBA" id="ARBA00023125"/>
    </source>
</evidence>
<evidence type="ECO:0000313" key="6">
    <source>
        <dbReference type="EMBL" id="QHT70383.1"/>
    </source>
</evidence>
<keyword evidence="7" id="KW-1185">Reference proteome</keyword>
<keyword evidence="2" id="KW-0238">DNA-binding</keyword>
<evidence type="ECO:0000313" key="7">
    <source>
        <dbReference type="Proteomes" id="UP000480178"/>
    </source>
</evidence>
<dbReference type="GO" id="GO:0003677">
    <property type="term" value="F:DNA binding"/>
    <property type="evidence" value="ECO:0007669"/>
    <property type="project" value="UniProtKB-KW"/>
</dbReference>
<proteinExistence type="predicted"/>
<dbReference type="PANTHER" id="PTHR43214">
    <property type="entry name" value="TWO-COMPONENT RESPONSE REGULATOR"/>
    <property type="match status" value="1"/>
</dbReference>
<dbReference type="InterPro" id="IPR011006">
    <property type="entry name" value="CheY-like_superfamily"/>
</dbReference>
<dbReference type="CDD" id="cd17535">
    <property type="entry name" value="REC_NarL-like"/>
    <property type="match status" value="1"/>
</dbReference>
<evidence type="ECO:0000259" key="5">
    <source>
        <dbReference type="PROSITE" id="PS50110"/>
    </source>
</evidence>
<accession>A0A6C0GRZ8</accession>
<reference evidence="6 7" key="1">
    <citation type="submission" date="2020-01" db="EMBL/GenBank/DDBJ databases">
        <authorList>
            <person name="Kim M.K."/>
        </authorList>
    </citation>
    <scope>NUCLEOTIDE SEQUENCE [LARGE SCALE GENOMIC DNA]</scope>
    <source>
        <strain evidence="6 7">172606-1</strain>
    </source>
</reference>
<dbReference type="PROSITE" id="PS00622">
    <property type="entry name" value="HTH_LUXR_1"/>
    <property type="match status" value="1"/>
</dbReference>
<organism evidence="6 7">
    <name type="scientific">Rhodocytophaga rosea</name>
    <dbReference type="NCBI Taxonomy" id="2704465"/>
    <lineage>
        <taxon>Bacteria</taxon>
        <taxon>Pseudomonadati</taxon>
        <taxon>Bacteroidota</taxon>
        <taxon>Cytophagia</taxon>
        <taxon>Cytophagales</taxon>
        <taxon>Rhodocytophagaceae</taxon>
        <taxon>Rhodocytophaga</taxon>
    </lineage>
</organism>
<evidence type="ECO:0000256" key="1">
    <source>
        <dbReference type="ARBA" id="ARBA00022553"/>
    </source>
</evidence>
<dbReference type="SMART" id="SM00421">
    <property type="entry name" value="HTH_LUXR"/>
    <property type="match status" value="1"/>
</dbReference>
<dbReference type="Gene3D" id="3.40.50.2300">
    <property type="match status" value="1"/>
</dbReference>
<dbReference type="GO" id="GO:0006355">
    <property type="term" value="P:regulation of DNA-templated transcription"/>
    <property type="evidence" value="ECO:0007669"/>
    <property type="project" value="InterPro"/>
</dbReference>
<dbReference type="SMART" id="SM00448">
    <property type="entry name" value="REC"/>
    <property type="match status" value="1"/>
</dbReference>